<dbReference type="GO" id="GO:0005524">
    <property type="term" value="F:ATP binding"/>
    <property type="evidence" value="ECO:0007669"/>
    <property type="project" value="UniProtKB-KW"/>
</dbReference>
<feature type="binding site" evidence="2">
    <location>
        <begin position="206"/>
        <end position="213"/>
    </location>
    <ligand>
        <name>ATP</name>
        <dbReference type="ChEBI" id="CHEBI:30616"/>
    </ligand>
</feature>
<protein>
    <submittedName>
        <fullName evidence="4">Fic/DOC family</fullName>
    </submittedName>
</protein>
<dbReference type="STRING" id="1411141.GCA_001590885_03395"/>
<dbReference type="InterPro" id="IPR003812">
    <property type="entry name" value="Fido"/>
</dbReference>
<evidence type="ECO:0000313" key="5">
    <source>
        <dbReference type="Proteomes" id="UP000215134"/>
    </source>
</evidence>
<dbReference type="PANTHER" id="PTHR13504">
    <property type="entry name" value="FIDO DOMAIN-CONTAINING PROTEIN DDB_G0283145"/>
    <property type="match status" value="1"/>
</dbReference>
<dbReference type="Gene3D" id="1.10.10.10">
    <property type="entry name" value="Winged helix-like DNA-binding domain superfamily/Winged helix DNA-binding domain"/>
    <property type="match status" value="1"/>
</dbReference>
<dbReference type="AlphaFoldDB" id="A0A240CBG4"/>
<feature type="active site" evidence="1">
    <location>
        <position position="202"/>
    </location>
</feature>
<dbReference type="Gene3D" id="1.10.3290.10">
    <property type="entry name" value="Fido-like domain"/>
    <property type="match status" value="1"/>
</dbReference>
<proteinExistence type="predicted"/>
<name>A0A240CBG4_SERFI</name>
<dbReference type="RefSeq" id="WP_061798665.1">
    <property type="nucleotide sequence ID" value="NZ_CAMIQD010000004.1"/>
</dbReference>
<dbReference type="Proteomes" id="UP000215134">
    <property type="component" value="Chromosome 1"/>
</dbReference>
<feature type="domain" description="Fido" evidence="3">
    <location>
        <begin position="110"/>
        <end position="267"/>
    </location>
</feature>
<dbReference type="Pfam" id="PF02661">
    <property type="entry name" value="Fic"/>
    <property type="match status" value="1"/>
</dbReference>
<evidence type="ECO:0000256" key="1">
    <source>
        <dbReference type="PIRSR" id="PIRSR640198-1"/>
    </source>
</evidence>
<dbReference type="InterPro" id="IPR040198">
    <property type="entry name" value="Fido_containing"/>
</dbReference>
<dbReference type="EMBL" id="LT906479">
    <property type="protein sequence ID" value="SNW04932.1"/>
    <property type="molecule type" value="Genomic_DNA"/>
</dbReference>
<keyword evidence="2" id="KW-0547">Nucleotide-binding</keyword>
<dbReference type="SUPFAM" id="SSF140931">
    <property type="entry name" value="Fic-like"/>
    <property type="match status" value="1"/>
</dbReference>
<accession>A0A240CBG4</accession>
<dbReference type="InterPro" id="IPR025230">
    <property type="entry name" value="DUF4172"/>
</dbReference>
<dbReference type="GeneID" id="75029210"/>
<dbReference type="InterPro" id="IPR036597">
    <property type="entry name" value="Fido-like_dom_sf"/>
</dbReference>
<gene>
    <name evidence="4" type="ORF">SAMEA4384070_04088</name>
</gene>
<feature type="binding site" evidence="2">
    <location>
        <begin position="244"/>
        <end position="245"/>
    </location>
    <ligand>
        <name>ATP</name>
        <dbReference type="ChEBI" id="CHEBI:30616"/>
    </ligand>
</feature>
<evidence type="ECO:0000256" key="2">
    <source>
        <dbReference type="PIRSR" id="PIRSR640198-2"/>
    </source>
</evidence>
<dbReference type="KEGG" id="sfj:SAMEA4384070_4088"/>
<dbReference type="PANTHER" id="PTHR13504:SF33">
    <property type="entry name" value="FIC FAMILY PROTEIN"/>
    <property type="match status" value="1"/>
</dbReference>
<dbReference type="OrthoDB" id="9807853at2"/>
<keyword evidence="5" id="KW-1185">Reference proteome</keyword>
<dbReference type="InterPro" id="IPR036388">
    <property type="entry name" value="WH-like_DNA-bd_sf"/>
</dbReference>
<reference evidence="4 5" key="1">
    <citation type="submission" date="2017-06" db="EMBL/GenBank/DDBJ databases">
        <authorList>
            <consortium name="Pathogen Informatics"/>
        </authorList>
    </citation>
    <scope>NUCLEOTIDE SEQUENCE [LARGE SCALE GENOMIC DNA]</scope>
    <source>
        <strain evidence="4 5">NCTC12148</strain>
    </source>
</reference>
<sequence>MWIWENVSWPEFTYDMQQLQPLLREVIFLQGKLSGRSDTMDTQHQALASVLANIIYSSDIEGEKLDARSVRSSLANHLGISDETPFPTDKHTEGLVESALDAINNLDEPLSIERLLKWHMLLFPAGSGMLDNIDAGRFRQGSVQVVSGRLDKPVIHFEAPDGAKVVPEMEAFVAWFNASRANTSLDLMLRAGIAHLWFLTIHPFEDGNGRIGRLIIDLALAQAERSTVRLYAMSQIINEKRTDYYDELERTQRGGLDITGWLFWFMHTLQSAINEALFQVQMTIDKTKYWSRFDQGVLRPEQVKVLNRMLDGDFADGINNRQYMAVGKVSRSSATRHLSELVEHGFLVEGDGGGRSSRYQLNQG</sequence>
<dbReference type="PROSITE" id="PS51459">
    <property type="entry name" value="FIDO"/>
    <property type="match status" value="1"/>
</dbReference>
<organism evidence="4 5">
    <name type="scientific">Serratia ficaria</name>
    <dbReference type="NCBI Taxonomy" id="61651"/>
    <lineage>
        <taxon>Bacteria</taxon>
        <taxon>Pseudomonadati</taxon>
        <taxon>Pseudomonadota</taxon>
        <taxon>Gammaproteobacteria</taxon>
        <taxon>Enterobacterales</taxon>
        <taxon>Yersiniaceae</taxon>
        <taxon>Serratia</taxon>
    </lineage>
</organism>
<dbReference type="Pfam" id="PF13776">
    <property type="entry name" value="DUF4172"/>
    <property type="match status" value="1"/>
</dbReference>
<evidence type="ECO:0000259" key="3">
    <source>
        <dbReference type="PROSITE" id="PS51459"/>
    </source>
</evidence>
<evidence type="ECO:0000313" key="4">
    <source>
        <dbReference type="EMBL" id="SNW04932.1"/>
    </source>
</evidence>
<keyword evidence="2" id="KW-0067">ATP-binding</keyword>